<accession>A0A316EDC9</accession>
<evidence type="ECO:0000256" key="1">
    <source>
        <dbReference type="ARBA" id="ARBA00023015"/>
    </source>
</evidence>
<dbReference type="GO" id="GO:0003700">
    <property type="term" value="F:DNA-binding transcription factor activity"/>
    <property type="evidence" value="ECO:0007669"/>
    <property type="project" value="InterPro"/>
</dbReference>
<reference evidence="5 6" key="1">
    <citation type="submission" date="2018-05" db="EMBL/GenBank/DDBJ databases">
        <title>Genomic Encyclopedia of Archaeal and Bacterial Type Strains, Phase II (KMG-II): from individual species to whole genera.</title>
        <authorList>
            <person name="Goeker M."/>
        </authorList>
    </citation>
    <scope>NUCLEOTIDE SEQUENCE [LARGE SCALE GENOMIC DNA]</scope>
    <source>
        <strain evidence="5 6">DSM 22214</strain>
    </source>
</reference>
<dbReference type="GO" id="GO:0043565">
    <property type="term" value="F:sequence-specific DNA binding"/>
    <property type="evidence" value="ECO:0007669"/>
    <property type="project" value="InterPro"/>
</dbReference>
<dbReference type="Gene3D" id="1.10.10.60">
    <property type="entry name" value="Homeodomain-like"/>
    <property type="match status" value="2"/>
</dbReference>
<keyword evidence="3" id="KW-0804">Transcription</keyword>
<dbReference type="InterPro" id="IPR009057">
    <property type="entry name" value="Homeodomain-like_sf"/>
</dbReference>
<name>A0A316EDC9_9BACT</name>
<evidence type="ECO:0000313" key="6">
    <source>
        <dbReference type="Proteomes" id="UP000245489"/>
    </source>
</evidence>
<dbReference type="AlphaFoldDB" id="A0A316EDC9"/>
<evidence type="ECO:0000256" key="3">
    <source>
        <dbReference type="ARBA" id="ARBA00023163"/>
    </source>
</evidence>
<keyword evidence="1" id="KW-0805">Transcription regulation</keyword>
<dbReference type="InterPro" id="IPR020449">
    <property type="entry name" value="Tscrpt_reg_AraC-type_HTH"/>
</dbReference>
<dbReference type="PRINTS" id="PR00032">
    <property type="entry name" value="HTHARAC"/>
</dbReference>
<organism evidence="5 6">
    <name type="scientific">Arcicella aurantiaca</name>
    <dbReference type="NCBI Taxonomy" id="591202"/>
    <lineage>
        <taxon>Bacteria</taxon>
        <taxon>Pseudomonadati</taxon>
        <taxon>Bacteroidota</taxon>
        <taxon>Cytophagia</taxon>
        <taxon>Cytophagales</taxon>
        <taxon>Flectobacillaceae</taxon>
        <taxon>Arcicella</taxon>
    </lineage>
</organism>
<evidence type="ECO:0000256" key="2">
    <source>
        <dbReference type="ARBA" id="ARBA00023125"/>
    </source>
</evidence>
<dbReference type="RefSeq" id="WP_109742339.1">
    <property type="nucleotide sequence ID" value="NZ_QGGO01000006.1"/>
</dbReference>
<dbReference type="PANTHER" id="PTHR43280">
    <property type="entry name" value="ARAC-FAMILY TRANSCRIPTIONAL REGULATOR"/>
    <property type="match status" value="1"/>
</dbReference>
<feature type="domain" description="HTH araC/xylS-type" evidence="4">
    <location>
        <begin position="194"/>
        <end position="295"/>
    </location>
</feature>
<keyword evidence="2" id="KW-0238">DNA-binding</keyword>
<sequence>MNHYKTITALHQDNGYPLPEHPMLSLLTCKELTMCTWGKQKFTTDFYMISLKKMKSGTFMYGKTRYDHDNGSMSFVKPRQVIEISNVELEEKGFIIFIHEDYLLGHLQHEEIKKYGFFEYEINEALHLSPAEEQIIWELYEKIGLEYRNNQDEFSKDIILTHIDSILKYAQRFYKRQFINRNSLSGNMISKFHKTISEYFESGKTKLHGLPSVNAIAGELNLSARYLSDLLKQETGKTALEHIHIYLIDEAKNLLLSSDKTIAETAYQLGFENPPYFSRLFKKEVGLTPNEFRLSVV</sequence>
<dbReference type="SMART" id="SM00342">
    <property type="entry name" value="HTH_ARAC"/>
    <property type="match status" value="1"/>
</dbReference>
<dbReference type="InterPro" id="IPR018060">
    <property type="entry name" value="HTH_AraC"/>
</dbReference>
<dbReference type="OrthoDB" id="643086at2"/>
<comment type="caution">
    <text evidence="5">The sequence shown here is derived from an EMBL/GenBank/DDBJ whole genome shotgun (WGS) entry which is preliminary data.</text>
</comment>
<gene>
    <name evidence="5" type="ORF">LV89_01520</name>
</gene>
<dbReference type="Pfam" id="PF12833">
    <property type="entry name" value="HTH_18"/>
    <property type="match status" value="1"/>
</dbReference>
<proteinExistence type="predicted"/>
<dbReference type="SUPFAM" id="SSF46689">
    <property type="entry name" value="Homeodomain-like"/>
    <property type="match status" value="1"/>
</dbReference>
<evidence type="ECO:0000313" key="5">
    <source>
        <dbReference type="EMBL" id="PWK27629.1"/>
    </source>
</evidence>
<dbReference type="EMBL" id="QGGO01000006">
    <property type="protein sequence ID" value="PWK27629.1"/>
    <property type="molecule type" value="Genomic_DNA"/>
</dbReference>
<protein>
    <submittedName>
        <fullName evidence="5">Helix-turn-helix protein</fullName>
    </submittedName>
</protein>
<dbReference type="PANTHER" id="PTHR43280:SF32">
    <property type="entry name" value="TRANSCRIPTIONAL REGULATORY PROTEIN"/>
    <property type="match status" value="1"/>
</dbReference>
<dbReference type="PROSITE" id="PS01124">
    <property type="entry name" value="HTH_ARAC_FAMILY_2"/>
    <property type="match status" value="1"/>
</dbReference>
<dbReference type="Proteomes" id="UP000245489">
    <property type="component" value="Unassembled WGS sequence"/>
</dbReference>
<evidence type="ECO:0000259" key="4">
    <source>
        <dbReference type="PROSITE" id="PS01124"/>
    </source>
</evidence>
<keyword evidence="6" id="KW-1185">Reference proteome</keyword>